<comment type="similarity">
    <text evidence="1 3">Belongs to the short-chain dehydrogenases/reductases (SDR) family.</text>
</comment>
<dbReference type="PRINTS" id="PR00080">
    <property type="entry name" value="SDRFAMILY"/>
</dbReference>
<dbReference type="PANTHER" id="PTHR43115">
    <property type="entry name" value="DEHYDROGENASE/REDUCTASE SDR FAMILY MEMBER 11"/>
    <property type="match status" value="1"/>
</dbReference>
<dbReference type="PANTHER" id="PTHR43115:SF4">
    <property type="entry name" value="DEHYDROGENASE_REDUCTASE SDR FAMILY MEMBER 11"/>
    <property type="match status" value="1"/>
</dbReference>
<name>A0A2T2XBJ0_9FIRM</name>
<gene>
    <name evidence="5" type="ORF">C7B43_01070</name>
</gene>
<protein>
    <submittedName>
        <fullName evidence="5">Oxidoreductase</fullName>
    </submittedName>
</protein>
<proteinExistence type="inferred from homology"/>
<dbReference type="SUPFAM" id="SSF51735">
    <property type="entry name" value="NAD(P)-binding Rossmann-fold domains"/>
    <property type="match status" value="1"/>
</dbReference>
<dbReference type="AlphaFoldDB" id="A0A2T2XBJ0"/>
<comment type="caution">
    <text evidence="5">The sequence shown here is derived from an EMBL/GenBank/DDBJ whole genome shotgun (WGS) entry which is preliminary data.</text>
</comment>
<feature type="domain" description="Ketoreductase" evidence="4">
    <location>
        <begin position="7"/>
        <end position="193"/>
    </location>
</feature>
<evidence type="ECO:0000259" key="4">
    <source>
        <dbReference type="SMART" id="SM00822"/>
    </source>
</evidence>
<dbReference type="SMART" id="SM00822">
    <property type="entry name" value="PKS_KR"/>
    <property type="match status" value="1"/>
</dbReference>
<dbReference type="PRINTS" id="PR00081">
    <property type="entry name" value="GDHRDH"/>
</dbReference>
<dbReference type="InterPro" id="IPR057326">
    <property type="entry name" value="KR_dom"/>
</dbReference>
<dbReference type="EMBL" id="PXYT01000001">
    <property type="protein sequence ID" value="PSR31842.1"/>
    <property type="molecule type" value="Genomic_DNA"/>
</dbReference>
<accession>A0A2T2XBJ0</accession>
<reference evidence="5 6" key="1">
    <citation type="journal article" date="2014" name="BMC Genomics">
        <title>Comparison of environmental and isolate Sulfobacillus genomes reveals diverse carbon, sulfur, nitrogen, and hydrogen metabolisms.</title>
        <authorList>
            <person name="Justice N.B."/>
            <person name="Norman A."/>
            <person name="Brown C.T."/>
            <person name="Singh A."/>
            <person name="Thomas B.C."/>
            <person name="Banfield J.F."/>
        </authorList>
    </citation>
    <scope>NUCLEOTIDE SEQUENCE [LARGE SCALE GENOMIC DNA]</scope>
    <source>
        <strain evidence="5">AMDSBA1</strain>
    </source>
</reference>
<dbReference type="Pfam" id="PF00106">
    <property type="entry name" value="adh_short"/>
    <property type="match status" value="1"/>
</dbReference>
<evidence type="ECO:0000313" key="6">
    <source>
        <dbReference type="Proteomes" id="UP000242699"/>
    </source>
</evidence>
<dbReference type="InterPro" id="IPR002347">
    <property type="entry name" value="SDR_fam"/>
</dbReference>
<sequence length="249" mass="26976">MSTLINKVVVITGASSGIGEATARILASRGTRLVITARRKDRLDAIASELVAAGCEVEPMEVDVTNLKQVEKARDLALERFGRIDVWINNAGLMPLAYMEKLHVDEWERMVDVNIKGVLYGIAAALPAMIRQDDGHIINIASVAAHKVGLGGVVYSGTKFAVRAITEGLRMELVSNHRHIRTTLISPGLVETELLHTTTDTEALEALKARASGQPLSARNVAEAIVYAIEQPPFAAVNEILVRPTEQLN</sequence>
<evidence type="ECO:0000256" key="1">
    <source>
        <dbReference type="ARBA" id="ARBA00006484"/>
    </source>
</evidence>
<dbReference type="Gene3D" id="3.40.50.720">
    <property type="entry name" value="NAD(P)-binding Rossmann-like Domain"/>
    <property type="match status" value="1"/>
</dbReference>
<dbReference type="InterPro" id="IPR020904">
    <property type="entry name" value="Sc_DH/Rdtase_CS"/>
</dbReference>
<evidence type="ECO:0000256" key="2">
    <source>
        <dbReference type="ARBA" id="ARBA00023002"/>
    </source>
</evidence>
<dbReference type="InterPro" id="IPR036291">
    <property type="entry name" value="NAD(P)-bd_dom_sf"/>
</dbReference>
<dbReference type="PROSITE" id="PS00061">
    <property type="entry name" value="ADH_SHORT"/>
    <property type="match status" value="1"/>
</dbReference>
<evidence type="ECO:0000313" key="5">
    <source>
        <dbReference type="EMBL" id="PSR31842.1"/>
    </source>
</evidence>
<keyword evidence="2" id="KW-0560">Oxidoreductase</keyword>
<dbReference type="Proteomes" id="UP000242699">
    <property type="component" value="Unassembled WGS sequence"/>
</dbReference>
<dbReference type="FunFam" id="3.40.50.720:FF:000047">
    <property type="entry name" value="NADP-dependent L-serine/L-allo-threonine dehydrogenase"/>
    <property type="match status" value="1"/>
</dbReference>
<organism evidence="5 6">
    <name type="scientific">Sulfobacillus benefaciens</name>
    <dbReference type="NCBI Taxonomy" id="453960"/>
    <lineage>
        <taxon>Bacteria</taxon>
        <taxon>Bacillati</taxon>
        <taxon>Bacillota</taxon>
        <taxon>Clostridia</taxon>
        <taxon>Eubacteriales</taxon>
        <taxon>Clostridiales Family XVII. Incertae Sedis</taxon>
        <taxon>Sulfobacillus</taxon>
    </lineage>
</organism>
<dbReference type="GO" id="GO:0016616">
    <property type="term" value="F:oxidoreductase activity, acting on the CH-OH group of donors, NAD or NADP as acceptor"/>
    <property type="evidence" value="ECO:0007669"/>
    <property type="project" value="UniProtKB-ARBA"/>
</dbReference>
<evidence type="ECO:0000256" key="3">
    <source>
        <dbReference type="RuleBase" id="RU000363"/>
    </source>
</evidence>